<dbReference type="InterPro" id="IPR000600">
    <property type="entry name" value="ROK"/>
</dbReference>
<proteinExistence type="inferred from homology"/>
<comment type="similarity">
    <text evidence="1">Belongs to the ROK (NagC/XylR) family.</text>
</comment>
<dbReference type="Gene3D" id="3.30.420.40">
    <property type="match status" value="2"/>
</dbReference>
<dbReference type="Pfam" id="PF00480">
    <property type="entry name" value="ROK"/>
    <property type="match status" value="1"/>
</dbReference>
<accession>A0A9D1ZLK5</accession>
<comment type="caution">
    <text evidence="2">The sequence shown here is derived from an EMBL/GenBank/DDBJ whole genome shotgun (WGS) entry which is preliminary data.</text>
</comment>
<dbReference type="AlphaFoldDB" id="A0A9D1ZLK5"/>
<dbReference type="InterPro" id="IPR043129">
    <property type="entry name" value="ATPase_NBD"/>
</dbReference>
<dbReference type="EMBL" id="DXCM01000035">
    <property type="protein sequence ID" value="HIY92452.1"/>
    <property type="molecule type" value="Genomic_DNA"/>
</dbReference>
<evidence type="ECO:0000256" key="1">
    <source>
        <dbReference type="ARBA" id="ARBA00006479"/>
    </source>
</evidence>
<protein>
    <submittedName>
        <fullName evidence="2">ROK family protein</fullName>
    </submittedName>
</protein>
<dbReference type="SUPFAM" id="SSF53067">
    <property type="entry name" value="Actin-like ATPase domain"/>
    <property type="match status" value="1"/>
</dbReference>
<gene>
    <name evidence="2" type="ORF">H9820_05845</name>
</gene>
<dbReference type="Proteomes" id="UP000824013">
    <property type="component" value="Unassembled WGS sequence"/>
</dbReference>
<dbReference type="PANTHER" id="PTHR18964">
    <property type="entry name" value="ROK (REPRESSOR, ORF, KINASE) FAMILY"/>
    <property type="match status" value="1"/>
</dbReference>
<reference evidence="2" key="2">
    <citation type="submission" date="2021-04" db="EMBL/GenBank/DDBJ databases">
        <authorList>
            <person name="Gilroy R."/>
        </authorList>
    </citation>
    <scope>NUCLEOTIDE SEQUENCE</scope>
    <source>
        <strain evidence="2">3204</strain>
    </source>
</reference>
<sequence>MNKYLSIDIGGTNVKYALLDHNGNLIKKNKIKTENTKDKFLDKLDTLIYSNTGEIKGIAICAPGKIEKNEIHFGGSLPFLDGLNFVQRYKNLNLPIATINDGKASVLAENWLGSLKNISNCASITLGTGVGGGIIINGKLLNGVHYQAGELSFIQMDVHDMSLNGMAGGYSSAVKMIEQINRAINNPDIKDGKTAFEAIIKGDVKAKQIYEEFCKRIAYLILTIQAVDDLKRIAIGGGISAQPCVIQGINKAYDDMLNTNELLKQTLTRPEIVEAKFKNDANIFGALNNLLIHINKNNN</sequence>
<evidence type="ECO:0000313" key="2">
    <source>
        <dbReference type="EMBL" id="HIY92452.1"/>
    </source>
</evidence>
<evidence type="ECO:0000313" key="3">
    <source>
        <dbReference type="Proteomes" id="UP000824013"/>
    </source>
</evidence>
<reference evidence="2" key="1">
    <citation type="journal article" date="2021" name="PeerJ">
        <title>Extensive microbial diversity within the chicken gut microbiome revealed by metagenomics and culture.</title>
        <authorList>
            <person name="Gilroy R."/>
            <person name="Ravi A."/>
            <person name="Getino M."/>
            <person name="Pursley I."/>
            <person name="Horton D.L."/>
            <person name="Alikhan N.F."/>
            <person name="Baker D."/>
            <person name="Gharbi K."/>
            <person name="Hall N."/>
            <person name="Watson M."/>
            <person name="Adriaenssens E.M."/>
            <person name="Foster-Nyarko E."/>
            <person name="Jarju S."/>
            <person name="Secka A."/>
            <person name="Antonio M."/>
            <person name="Oren A."/>
            <person name="Chaudhuri R.R."/>
            <person name="La Ragione R."/>
            <person name="Hildebrand F."/>
            <person name="Pallen M.J."/>
        </authorList>
    </citation>
    <scope>NUCLEOTIDE SEQUENCE</scope>
    <source>
        <strain evidence="2">3204</strain>
    </source>
</reference>
<name>A0A9D1ZLK5_9LACO</name>
<organism evidence="2 3">
    <name type="scientific">Candidatus Companilactobacillus pullicola</name>
    <dbReference type="NCBI Taxonomy" id="2838523"/>
    <lineage>
        <taxon>Bacteria</taxon>
        <taxon>Bacillati</taxon>
        <taxon>Bacillota</taxon>
        <taxon>Bacilli</taxon>
        <taxon>Lactobacillales</taxon>
        <taxon>Lactobacillaceae</taxon>
        <taxon>Companilactobacillus</taxon>
    </lineage>
</organism>
<dbReference type="PANTHER" id="PTHR18964:SF170">
    <property type="entry name" value="SUGAR KINASE"/>
    <property type="match status" value="1"/>
</dbReference>